<dbReference type="OrthoDB" id="3394555at2"/>
<accession>A0A5C4Q8U1</accession>
<name>A0A5C4Q8U1_9ACTN</name>
<proteinExistence type="predicted"/>
<organism evidence="2 3">
    <name type="scientific">Micromonospora orduensis</name>
    <dbReference type="NCBI Taxonomy" id="1420891"/>
    <lineage>
        <taxon>Bacteria</taxon>
        <taxon>Bacillati</taxon>
        <taxon>Actinomycetota</taxon>
        <taxon>Actinomycetes</taxon>
        <taxon>Micromonosporales</taxon>
        <taxon>Micromonosporaceae</taxon>
        <taxon>Micromonospora</taxon>
    </lineage>
</organism>
<gene>
    <name evidence="2" type="ORF">FHG89_32615</name>
</gene>
<evidence type="ECO:0000313" key="2">
    <source>
        <dbReference type="EMBL" id="TNH21005.1"/>
    </source>
</evidence>
<evidence type="ECO:0000313" key="3">
    <source>
        <dbReference type="Proteomes" id="UP000306145"/>
    </source>
</evidence>
<protein>
    <submittedName>
        <fullName evidence="2">Uncharacterized protein</fullName>
    </submittedName>
</protein>
<reference evidence="2 3" key="1">
    <citation type="submission" date="2019-06" db="EMBL/GenBank/DDBJ databases">
        <title>Micromonospora ordensis sp. nov., isolated from deep marine sediment.</title>
        <authorList>
            <person name="Veyisoglu A."/>
            <person name="Carro L."/>
            <person name="Klenk H.-P."/>
            <person name="Sahin N."/>
        </authorList>
    </citation>
    <scope>NUCLEOTIDE SEQUENCE [LARGE SCALE GENOMIC DNA]</scope>
    <source>
        <strain evidence="2 3">S2509</strain>
    </source>
</reference>
<keyword evidence="3" id="KW-1185">Reference proteome</keyword>
<feature type="compositionally biased region" description="Basic and acidic residues" evidence="1">
    <location>
        <begin position="39"/>
        <end position="56"/>
    </location>
</feature>
<dbReference type="Proteomes" id="UP000306145">
    <property type="component" value="Unassembled WGS sequence"/>
</dbReference>
<dbReference type="AlphaFoldDB" id="A0A5C4Q8U1"/>
<sequence>MPVEAFSDGEPDDPLDHTGPLMTLAADPVIRGGWPLEQNGHHEAGPDGGQDQHHPPGEPAHPAGHERDGSSRRRSRRVSIDGTSHAGTTPSARVC</sequence>
<comment type="caution">
    <text evidence="2">The sequence shown here is derived from an EMBL/GenBank/DDBJ whole genome shotgun (WGS) entry which is preliminary data.</text>
</comment>
<dbReference type="RefSeq" id="WP_139588219.1">
    <property type="nucleotide sequence ID" value="NZ_VDFY01000320.1"/>
</dbReference>
<feature type="region of interest" description="Disordered" evidence="1">
    <location>
        <begin position="1"/>
        <end position="95"/>
    </location>
</feature>
<feature type="compositionally biased region" description="Polar residues" evidence="1">
    <location>
        <begin position="81"/>
        <end position="95"/>
    </location>
</feature>
<dbReference type="EMBL" id="VDFY01000320">
    <property type="protein sequence ID" value="TNH21005.1"/>
    <property type="molecule type" value="Genomic_DNA"/>
</dbReference>
<evidence type="ECO:0000256" key="1">
    <source>
        <dbReference type="SAM" id="MobiDB-lite"/>
    </source>
</evidence>